<feature type="compositionally biased region" description="Low complexity" evidence="1">
    <location>
        <begin position="18"/>
        <end position="29"/>
    </location>
</feature>
<proteinExistence type="predicted"/>
<feature type="region of interest" description="Disordered" evidence="1">
    <location>
        <begin position="1"/>
        <end position="29"/>
    </location>
</feature>
<protein>
    <submittedName>
        <fullName evidence="2">Uncharacterized protein</fullName>
    </submittedName>
</protein>
<dbReference type="Proteomes" id="UP000250043">
    <property type="component" value="Unassembled WGS sequence"/>
</dbReference>
<name>A0A8E2AYA2_9APHY</name>
<gene>
    <name evidence="2" type="ORF">OBBRIDRAFT_833182</name>
</gene>
<organism evidence="2 3">
    <name type="scientific">Obba rivulosa</name>
    <dbReference type="NCBI Taxonomy" id="1052685"/>
    <lineage>
        <taxon>Eukaryota</taxon>
        <taxon>Fungi</taxon>
        <taxon>Dikarya</taxon>
        <taxon>Basidiomycota</taxon>
        <taxon>Agaricomycotina</taxon>
        <taxon>Agaricomycetes</taxon>
        <taxon>Polyporales</taxon>
        <taxon>Gelatoporiaceae</taxon>
        <taxon>Obba</taxon>
    </lineage>
</organism>
<dbReference type="EMBL" id="KV722364">
    <property type="protein sequence ID" value="OCH92781.1"/>
    <property type="molecule type" value="Genomic_DNA"/>
</dbReference>
<evidence type="ECO:0000313" key="2">
    <source>
        <dbReference type="EMBL" id="OCH92781.1"/>
    </source>
</evidence>
<feature type="region of interest" description="Disordered" evidence="1">
    <location>
        <begin position="124"/>
        <end position="195"/>
    </location>
</feature>
<dbReference type="AlphaFoldDB" id="A0A8E2AYA2"/>
<accession>A0A8E2AYA2</accession>
<reference evidence="2 3" key="1">
    <citation type="submission" date="2016-07" db="EMBL/GenBank/DDBJ databases">
        <title>Draft genome of the white-rot fungus Obba rivulosa 3A-2.</title>
        <authorList>
            <consortium name="DOE Joint Genome Institute"/>
            <person name="Miettinen O."/>
            <person name="Riley R."/>
            <person name="Acob R."/>
            <person name="Barry K."/>
            <person name="Cullen D."/>
            <person name="De Vries R."/>
            <person name="Hainaut M."/>
            <person name="Hatakka A."/>
            <person name="Henrissat B."/>
            <person name="Hilden K."/>
            <person name="Kuo R."/>
            <person name="Labutti K."/>
            <person name="Lipzen A."/>
            <person name="Makela M.R."/>
            <person name="Sandor L."/>
            <person name="Spatafora J.W."/>
            <person name="Grigoriev I.V."/>
            <person name="Hibbett D.S."/>
        </authorList>
    </citation>
    <scope>NUCLEOTIDE SEQUENCE [LARGE SCALE GENOMIC DNA]</scope>
    <source>
        <strain evidence="2 3">3A-2</strain>
    </source>
</reference>
<feature type="compositionally biased region" description="Polar residues" evidence="1">
    <location>
        <begin position="185"/>
        <end position="195"/>
    </location>
</feature>
<dbReference type="OrthoDB" id="10646993at2759"/>
<evidence type="ECO:0000313" key="3">
    <source>
        <dbReference type="Proteomes" id="UP000250043"/>
    </source>
</evidence>
<sequence length="195" mass="22101">MSSFAYSSSSKHAQYHASPSYPSGSLPYYSSTPYPAGLSQLPSVEWQPATPLMRPVPLPELPEERQLAQYRHLLETHKADPIAYDRVQRDMRHLEGQLAERRRRQREIVASAYDAQMRADAHANRGHVPEKFATPPGELQRHHNTPHRHAIPSPPATPHRPHDPSMRSSRAYHDSPARNAMAMTDGSTYSVSQRR</sequence>
<keyword evidence="3" id="KW-1185">Reference proteome</keyword>
<feature type="compositionally biased region" description="Low complexity" evidence="1">
    <location>
        <begin position="1"/>
        <end position="10"/>
    </location>
</feature>
<evidence type="ECO:0000256" key="1">
    <source>
        <dbReference type="SAM" id="MobiDB-lite"/>
    </source>
</evidence>
<feature type="compositionally biased region" description="Basic and acidic residues" evidence="1">
    <location>
        <begin position="160"/>
        <end position="176"/>
    </location>
</feature>